<dbReference type="Proteomes" id="UP000424462">
    <property type="component" value="Chromosome"/>
</dbReference>
<accession>A0A6B8WPQ2</accession>
<keyword evidence="2" id="KW-0472">Membrane</keyword>
<evidence type="ECO:0000256" key="1">
    <source>
        <dbReference type="SAM" id="MobiDB-lite"/>
    </source>
</evidence>
<reference evidence="3 4" key="1">
    <citation type="submission" date="2019-11" db="EMBL/GenBank/DDBJ databases">
        <title>Complete genome sequence of Corynebacterium kalinowskii 1959, a novel Corynebacterium species isolated from soil of a small paddock in Vilsendorf, Germany.</title>
        <authorList>
            <person name="Schaffert L."/>
            <person name="Ruwe M."/>
            <person name="Milse J."/>
            <person name="Hanuschka K."/>
            <person name="Ortseifen V."/>
            <person name="Droste J."/>
            <person name="Brandt D."/>
            <person name="Schlueter L."/>
            <person name="Kutter Y."/>
            <person name="Vinke S."/>
            <person name="Viehoefer P."/>
            <person name="Jacob L."/>
            <person name="Luebke N.-C."/>
            <person name="Schulte-Berndt E."/>
            <person name="Hain C."/>
            <person name="Linder M."/>
            <person name="Schmidt P."/>
            <person name="Wollenschlaeger L."/>
            <person name="Luttermann T."/>
            <person name="Thieme E."/>
            <person name="Hassa J."/>
            <person name="Haak M."/>
            <person name="Wittchen M."/>
            <person name="Mentz A."/>
            <person name="Persicke M."/>
            <person name="Busche T."/>
            <person name="Ruckert C."/>
        </authorList>
    </citation>
    <scope>NUCLEOTIDE SEQUENCE [LARGE SCALE GENOMIC DNA]</scope>
    <source>
        <strain evidence="3 4">2039</strain>
    </source>
</reference>
<dbReference type="EMBL" id="CP046455">
    <property type="protein sequence ID" value="QGU08308.1"/>
    <property type="molecule type" value="Genomic_DNA"/>
</dbReference>
<sequence length="628" mass="65340" precursor="true">MKQQNLKNHAVQRALVGLMAVAVSTAGVTVAGTGTAFAQTQECSTFEARNQGNGNGTITLKEPERNYKGGDIITLVGTGFDVRPKNGSLAFKIDDGAIQFPKDQTGSDADTSNGVDASGTAYVDTPVKADGTFEIKLKLPEIAANGQHNIRLLAGNDGGAGASKTVYFLVQNGTADGSCGTIAAPAAPTTSSPVVPVITEPAPTTTTSPTTGTPEEEPSGVDNSLRNENLFDIQRVSVPNGMYQTAINPETGKLFAAASVGRPPIKQSSLVKMDAETLEIEKEILPGAVEEGNEEKGVFGVYGIGLDNELGYVWVTNTRQNTVAVYKQDDLSLVKQFDAGIIDHTRDIIVDPQTNLVYVSSAARGNADSAVIAVFDGNTLERKEDIVVSDDKHNVGVTMSLDFNAATGELFTSSFANPLAAKIDVRDGNKVTIYELGDNAVTASGVAFDPKNRNLWVANQGTNNVVAVNVDSGELVADLPTGDGALNAEYDPTYGYIYVSNRGGGTTTVIDANTFEEVANLPAGTNANHVAVGPSGSVYMVNKAGNQGENDTKFDDLYRYTPKAAPVEPIAPGNELSSEGTEFGGALGGLLAALGIVGAAAGIFGALINTGLISANVLPSWLRGALNI</sequence>
<feature type="transmembrane region" description="Helical" evidence="2">
    <location>
        <begin position="583"/>
        <end position="608"/>
    </location>
</feature>
<evidence type="ECO:0000256" key="2">
    <source>
        <dbReference type="SAM" id="Phobius"/>
    </source>
</evidence>
<proteinExistence type="predicted"/>
<dbReference type="AlphaFoldDB" id="A0A6B8WPQ2"/>
<dbReference type="InterPro" id="IPR011048">
    <property type="entry name" value="Haem_d1_sf"/>
</dbReference>
<evidence type="ECO:0000313" key="3">
    <source>
        <dbReference type="EMBL" id="QGU08308.1"/>
    </source>
</evidence>
<dbReference type="SUPFAM" id="SSF51004">
    <property type="entry name" value="C-terminal (heme d1) domain of cytochrome cd1-nitrite reductase"/>
    <property type="match status" value="1"/>
</dbReference>
<protein>
    <recommendedName>
        <fullName evidence="5">40-residue YVTN family beta-propeller repeat-containing protein</fullName>
    </recommendedName>
</protein>
<dbReference type="InterPro" id="IPR051200">
    <property type="entry name" value="Host-pathogen_enzymatic-act"/>
</dbReference>
<dbReference type="PANTHER" id="PTHR47197">
    <property type="entry name" value="PROTEIN NIRF"/>
    <property type="match status" value="1"/>
</dbReference>
<keyword evidence="2" id="KW-0812">Transmembrane</keyword>
<feature type="compositionally biased region" description="Low complexity" evidence="1">
    <location>
        <begin position="188"/>
        <end position="213"/>
    </location>
</feature>
<evidence type="ECO:0008006" key="5">
    <source>
        <dbReference type="Google" id="ProtNLM"/>
    </source>
</evidence>
<dbReference type="InterPro" id="IPR015943">
    <property type="entry name" value="WD40/YVTN_repeat-like_dom_sf"/>
</dbReference>
<dbReference type="KEGG" id="cok:COCCU_12040"/>
<dbReference type="PANTHER" id="PTHR47197:SF3">
    <property type="entry name" value="DIHYDRO-HEME D1 DEHYDROGENASE"/>
    <property type="match status" value="1"/>
</dbReference>
<dbReference type="Gene3D" id="2.130.10.10">
    <property type="entry name" value="YVTN repeat-like/Quinoprotein amine dehydrogenase"/>
    <property type="match status" value="1"/>
</dbReference>
<evidence type="ECO:0000313" key="4">
    <source>
        <dbReference type="Proteomes" id="UP000424462"/>
    </source>
</evidence>
<keyword evidence="2" id="KW-1133">Transmembrane helix</keyword>
<name>A0A6B8WPQ2_9CORY</name>
<gene>
    <name evidence="3" type="ORF">COCCU_12040</name>
</gene>
<dbReference type="RefSeq" id="WP_156231767.1">
    <property type="nucleotide sequence ID" value="NZ_CP046455.1"/>
</dbReference>
<organism evidence="3 4">
    <name type="scientific">Corynebacterium occultum</name>
    <dbReference type="NCBI Taxonomy" id="2675219"/>
    <lineage>
        <taxon>Bacteria</taxon>
        <taxon>Bacillati</taxon>
        <taxon>Actinomycetota</taxon>
        <taxon>Actinomycetes</taxon>
        <taxon>Mycobacteriales</taxon>
        <taxon>Corynebacteriaceae</taxon>
        <taxon>Corynebacterium</taxon>
    </lineage>
</organism>
<feature type="region of interest" description="Disordered" evidence="1">
    <location>
        <begin position="188"/>
        <end position="224"/>
    </location>
</feature>
<keyword evidence="4" id="KW-1185">Reference proteome</keyword>